<dbReference type="EMBL" id="ML994615">
    <property type="protein sequence ID" value="KAF2192232.1"/>
    <property type="molecule type" value="Genomic_DNA"/>
</dbReference>
<organism evidence="1 2">
    <name type="scientific">Zopfia rhizophila CBS 207.26</name>
    <dbReference type="NCBI Taxonomy" id="1314779"/>
    <lineage>
        <taxon>Eukaryota</taxon>
        <taxon>Fungi</taxon>
        <taxon>Dikarya</taxon>
        <taxon>Ascomycota</taxon>
        <taxon>Pezizomycotina</taxon>
        <taxon>Dothideomycetes</taxon>
        <taxon>Dothideomycetes incertae sedis</taxon>
        <taxon>Zopfiaceae</taxon>
        <taxon>Zopfia</taxon>
    </lineage>
</organism>
<proteinExistence type="predicted"/>
<keyword evidence="2" id="KW-1185">Reference proteome</keyword>
<dbReference type="OrthoDB" id="109543at2759"/>
<sequence length="222" mass="25043">MAGHKTSITGEGANEWFPTAQLRAHTDAYLQSRGRIKPEHREARLMKLIKDHAQKDAAIVACAHILSPHTAKSLLRGELYMAPGAQTGSDTYLRALAAVGSVNPTAVSPYEAEWAQDLLSLAPQDIRSSSKRLEVYCKRLVTRSPSDLLFHNLVDGELRKACTRYGKQLSNLKLECRWEDAFTAARWLAELPGKFQYMESVLDATFFEWRTWAIWNPNSLRI</sequence>
<protein>
    <submittedName>
        <fullName evidence="1">Uncharacterized protein</fullName>
    </submittedName>
</protein>
<dbReference type="Proteomes" id="UP000800200">
    <property type="component" value="Unassembled WGS sequence"/>
</dbReference>
<accession>A0A6A6EMQ3</accession>
<dbReference type="AlphaFoldDB" id="A0A6A6EMQ3"/>
<reference evidence="1" key="1">
    <citation type="journal article" date="2020" name="Stud. Mycol.">
        <title>101 Dothideomycetes genomes: a test case for predicting lifestyles and emergence of pathogens.</title>
        <authorList>
            <person name="Haridas S."/>
            <person name="Albert R."/>
            <person name="Binder M."/>
            <person name="Bloem J."/>
            <person name="Labutti K."/>
            <person name="Salamov A."/>
            <person name="Andreopoulos B."/>
            <person name="Baker S."/>
            <person name="Barry K."/>
            <person name="Bills G."/>
            <person name="Bluhm B."/>
            <person name="Cannon C."/>
            <person name="Castanera R."/>
            <person name="Culley D."/>
            <person name="Daum C."/>
            <person name="Ezra D."/>
            <person name="Gonzalez J."/>
            <person name="Henrissat B."/>
            <person name="Kuo A."/>
            <person name="Liang C."/>
            <person name="Lipzen A."/>
            <person name="Lutzoni F."/>
            <person name="Magnuson J."/>
            <person name="Mondo S."/>
            <person name="Nolan M."/>
            <person name="Ohm R."/>
            <person name="Pangilinan J."/>
            <person name="Park H.-J."/>
            <person name="Ramirez L."/>
            <person name="Alfaro M."/>
            <person name="Sun H."/>
            <person name="Tritt A."/>
            <person name="Yoshinaga Y."/>
            <person name="Zwiers L.-H."/>
            <person name="Turgeon B."/>
            <person name="Goodwin S."/>
            <person name="Spatafora J."/>
            <person name="Crous P."/>
            <person name="Grigoriev I."/>
        </authorList>
    </citation>
    <scope>NUCLEOTIDE SEQUENCE</scope>
    <source>
        <strain evidence="1">CBS 207.26</strain>
    </source>
</reference>
<evidence type="ECO:0000313" key="1">
    <source>
        <dbReference type="EMBL" id="KAF2192232.1"/>
    </source>
</evidence>
<name>A0A6A6EMQ3_9PEZI</name>
<gene>
    <name evidence="1" type="ORF">K469DRAFT_553829</name>
</gene>
<evidence type="ECO:0000313" key="2">
    <source>
        <dbReference type="Proteomes" id="UP000800200"/>
    </source>
</evidence>
<feature type="non-terminal residue" evidence="1">
    <location>
        <position position="222"/>
    </location>
</feature>